<dbReference type="Proteomes" id="UP001549363">
    <property type="component" value="Unassembled WGS sequence"/>
</dbReference>
<reference evidence="1 2" key="1">
    <citation type="submission" date="2024-06" db="EMBL/GenBank/DDBJ databases">
        <title>Sorghum-associated microbial communities from plants grown in Nebraska, USA.</title>
        <authorList>
            <person name="Schachtman D."/>
        </authorList>
    </citation>
    <scope>NUCLEOTIDE SEQUENCE [LARGE SCALE GENOMIC DNA]</scope>
    <source>
        <strain evidence="1 2">736</strain>
    </source>
</reference>
<organism evidence="1 2">
    <name type="scientific">Lysinibacillus parviboronicapiens</name>
    <dbReference type="NCBI Taxonomy" id="436516"/>
    <lineage>
        <taxon>Bacteria</taxon>
        <taxon>Bacillati</taxon>
        <taxon>Bacillota</taxon>
        <taxon>Bacilli</taxon>
        <taxon>Bacillales</taxon>
        <taxon>Bacillaceae</taxon>
        <taxon>Lysinibacillus</taxon>
    </lineage>
</organism>
<sequence>MLQAFKEYEHATPPSSALSETVASIEQALNLGEQAFISYIKEQLVAMVRFKENDEGDVFLSLILLFRNNRVKD</sequence>
<dbReference type="RefSeq" id="WP_354473223.1">
    <property type="nucleotide sequence ID" value="NZ_JBEPSB010000039.1"/>
</dbReference>
<name>A0ABV2PQY4_9BACI</name>
<gene>
    <name evidence="1" type="ORF">ABIA69_004568</name>
</gene>
<dbReference type="EMBL" id="JBEPSB010000039">
    <property type="protein sequence ID" value="MET4563371.1"/>
    <property type="molecule type" value="Genomic_DNA"/>
</dbReference>
<comment type="caution">
    <text evidence="1">The sequence shown here is derived from an EMBL/GenBank/DDBJ whole genome shotgun (WGS) entry which is preliminary data.</text>
</comment>
<evidence type="ECO:0000313" key="2">
    <source>
        <dbReference type="Proteomes" id="UP001549363"/>
    </source>
</evidence>
<proteinExistence type="predicted"/>
<keyword evidence="2" id="KW-1185">Reference proteome</keyword>
<protein>
    <submittedName>
        <fullName evidence="1">Uncharacterized protein</fullName>
    </submittedName>
</protein>
<accession>A0ABV2PQY4</accession>
<evidence type="ECO:0000313" key="1">
    <source>
        <dbReference type="EMBL" id="MET4563371.1"/>
    </source>
</evidence>